<dbReference type="InterPro" id="IPR043128">
    <property type="entry name" value="Rev_trsase/Diguanyl_cyclase"/>
</dbReference>
<dbReference type="SMART" id="SM00267">
    <property type="entry name" value="GGDEF"/>
    <property type="match status" value="1"/>
</dbReference>
<feature type="transmembrane region" description="Helical" evidence="1">
    <location>
        <begin position="62"/>
        <end position="82"/>
    </location>
</feature>
<dbReference type="PANTHER" id="PTHR45138:SF9">
    <property type="entry name" value="DIGUANYLATE CYCLASE DGCM-RELATED"/>
    <property type="match status" value="1"/>
</dbReference>
<comment type="caution">
    <text evidence="3">The sequence shown here is derived from an EMBL/GenBank/DDBJ whole genome shotgun (WGS) entry which is preliminary data.</text>
</comment>
<dbReference type="InterPro" id="IPR029787">
    <property type="entry name" value="Nucleotide_cyclase"/>
</dbReference>
<dbReference type="NCBIfam" id="TIGR00254">
    <property type="entry name" value="GGDEF"/>
    <property type="match status" value="1"/>
</dbReference>
<evidence type="ECO:0000313" key="3">
    <source>
        <dbReference type="EMBL" id="TQM44046.1"/>
    </source>
</evidence>
<keyword evidence="1" id="KW-0472">Membrane</keyword>
<evidence type="ECO:0000313" key="4">
    <source>
        <dbReference type="Proteomes" id="UP000319818"/>
    </source>
</evidence>
<evidence type="ECO:0000259" key="2">
    <source>
        <dbReference type="PROSITE" id="PS50887"/>
    </source>
</evidence>
<dbReference type="FunFam" id="3.30.70.270:FF:000001">
    <property type="entry name" value="Diguanylate cyclase domain protein"/>
    <property type="match status" value="1"/>
</dbReference>
<keyword evidence="4" id="KW-1185">Reference proteome</keyword>
<dbReference type="InterPro" id="IPR050469">
    <property type="entry name" value="Diguanylate_Cyclase"/>
</dbReference>
<dbReference type="Gene3D" id="3.30.70.270">
    <property type="match status" value="1"/>
</dbReference>
<feature type="transmembrane region" description="Helical" evidence="1">
    <location>
        <begin position="212"/>
        <end position="243"/>
    </location>
</feature>
<dbReference type="GO" id="GO:0005886">
    <property type="term" value="C:plasma membrane"/>
    <property type="evidence" value="ECO:0007669"/>
    <property type="project" value="TreeGrafter"/>
</dbReference>
<dbReference type="CDD" id="cd01949">
    <property type="entry name" value="GGDEF"/>
    <property type="match status" value="1"/>
</dbReference>
<sequence>MASERRLLSGDAACLGRCAPHRWPVWRLPRLLLGAVLFIEAIALVLLVAGLLTGRAPAGTELWSGAVLCLLGIAYSEMAVGVERERRRLGGASHVDLSSVWTFAAALVLPGAHAALVAALIMLHLWVRAWREWVPLHRQMFSVATVVLACIAVGELLDHVGGERQPLWLVIGAMVLFMAVNSGLIAAVVSVNIPGAGPATLFGPRDENLLEVGMLCMGALTAVAIALNPVLLLLTLLPLYVVLRAVLVRPLEAAACTDGKTGLLNAATWVAEAERVLAGTDRAERAGGVLMLDLDHFKAVNDTHGHAVGDHVLSAVAHALHRVVRARDLVGRMGGEEFVVLPRRAASGERSVELDSVELEVVAERIRAHVADLRLEVPTLRGPLTVAGLTVSIGGAVASPDGSDLPALLQTADTALYEAKRAGRNTVRVAVASSVPSVVNLPSAPLVNPGSGARAKD</sequence>
<dbReference type="SUPFAM" id="SSF55073">
    <property type="entry name" value="Nucleotide cyclase"/>
    <property type="match status" value="1"/>
</dbReference>
<gene>
    <name evidence="3" type="ORF">FB388_1405</name>
</gene>
<dbReference type="InterPro" id="IPR000160">
    <property type="entry name" value="GGDEF_dom"/>
</dbReference>
<dbReference type="AlphaFoldDB" id="A0A543GDA7"/>
<dbReference type="GO" id="GO:0052621">
    <property type="term" value="F:diguanylate cyclase activity"/>
    <property type="evidence" value="ECO:0007669"/>
    <property type="project" value="TreeGrafter"/>
</dbReference>
<dbReference type="Pfam" id="PF00990">
    <property type="entry name" value="GGDEF"/>
    <property type="match status" value="1"/>
</dbReference>
<dbReference type="PANTHER" id="PTHR45138">
    <property type="entry name" value="REGULATORY COMPONENTS OF SENSORY TRANSDUCTION SYSTEM"/>
    <property type="match status" value="1"/>
</dbReference>
<protein>
    <submittedName>
        <fullName evidence="3">Diguanylate cyclase (GGDEF)-like protein</fullName>
    </submittedName>
</protein>
<dbReference type="GO" id="GO:1902201">
    <property type="term" value="P:negative regulation of bacterial-type flagellum-dependent cell motility"/>
    <property type="evidence" value="ECO:0007669"/>
    <property type="project" value="TreeGrafter"/>
</dbReference>
<dbReference type="OrthoDB" id="23692at2"/>
<proteinExistence type="predicted"/>
<dbReference type="EMBL" id="VFPH01000001">
    <property type="protein sequence ID" value="TQM44046.1"/>
    <property type="molecule type" value="Genomic_DNA"/>
</dbReference>
<feature type="transmembrane region" description="Helical" evidence="1">
    <location>
        <begin position="31"/>
        <end position="50"/>
    </location>
</feature>
<feature type="transmembrane region" description="Helical" evidence="1">
    <location>
        <begin position="139"/>
        <end position="157"/>
    </location>
</feature>
<reference evidence="3 4" key="1">
    <citation type="submission" date="2019-06" db="EMBL/GenBank/DDBJ databases">
        <title>Sequencing the genomes of 1000 actinobacteria strains.</title>
        <authorList>
            <person name="Klenk H.-P."/>
        </authorList>
    </citation>
    <scope>NUCLEOTIDE SEQUENCE [LARGE SCALE GENOMIC DNA]</scope>
    <source>
        <strain evidence="3 4">DSM 45511</strain>
    </source>
</reference>
<organism evidence="3 4">
    <name type="scientific">Pseudonocardia cypriaca</name>
    <dbReference type="NCBI Taxonomy" id="882449"/>
    <lineage>
        <taxon>Bacteria</taxon>
        <taxon>Bacillati</taxon>
        <taxon>Actinomycetota</taxon>
        <taxon>Actinomycetes</taxon>
        <taxon>Pseudonocardiales</taxon>
        <taxon>Pseudonocardiaceae</taxon>
        <taxon>Pseudonocardia</taxon>
    </lineage>
</organism>
<name>A0A543GDA7_9PSEU</name>
<evidence type="ECO:0000256" key="1">
    <source>
        <dbReference type="SAM" id="Phobius"/>
    </source>
</evidence>
<feature type="transmembrane region" description="Helical" evidence="1">
    <location>
        <begin position="103"/>
        <end position="127"/>
    </location>
</feature>
<dbReference type="Proteomes" id="UP000319818">
    <property type="component" value="Unassembled WGS sequence"/>
</dbReference>
<feature type="domain" description="GGDEF" evidence="2">
    <location>
        <begin position="285"/>
        <end position="432"/>
    </location>
</feature>
<dbReference type="GO" id="GO:0043709">
    <property type="term" value="P:cell adhesion involved in single-species biofilm formation"/>
    <property type="evidence" value="ECO:0007669"/>
    <property type="project" value="TreeGrafter"/>
</dbReference>
<keyword evidence="1" id="KW-0812">Transmembrane</keyword>
<keyword evidence="1" id="KW-1133">Transmembrane helix</keyword>
<accession>A0A543GDA7</accession>
<feature type="transmembrane region" description="Helical" evidence="1">
    <location>
        <begin position="169"/>
        <end position="192"/>
    </location>
</feature>
<dbReference type="PROSITE" id="PS50887">
    <property type="entry name" value="GGDEF"/>
    <property type="match status" value="1"/>
</dbReference>